<dbReference type="AlphaFoldDB" id="W0SNF6"/>
<reference evidence="1 2" key="1">
    <citation type="journal article" date="2014" name="Syst. Appl. Microbiol.">
        <title>Complete genomes of freshwater sulfur oxidizers Sulfuricella denitrificans skB26 and Sulfuritalea hydrogenivorans sk43H: genetic insights into the sulfur oxidation pathway of betaproteobacteria.</title>
        <authorList>
            <person name="Watanabe T."/>
            <person name="Kojima H."/>
            <person name="Fukui M."/>
        </authorList>
    </citation>
    <scope>NUCLEOTIDE SEQUENCE [LARGE SCALE GENOMIC DNA]</scope>
    <source>
        <strain evidence="1">DSM22779</strain>
    </source>
</reference>
<dbReference type="STRING" id="1223802.SUTH_03568"/>
<proteinExistence type="predicted"/>
<dbReference type="RefSeq" id="WP_041101161.1">
    <property type="nucleotide sequence ID" value="NZ_AP012547.1"/>
</dbReference>
<protein>
    <submittedName>
        <fullName evidence="1">Uncharacterized protein</fullName>
    </submittedName>
</protein>
<keyword evidence="2" id="KW-1185">Reference proteome</keyword>
<gene>
    <name evidence="1" type="ORF">SUTH_03568</name>
</gene>
<evidence type="ECO:0000313" key="2">
    <source>
        <dbReference type="Proteomes" id="UP000031637"/>
    </source>
</evidence>
<name>W0SNF6_9PROT</name>
<dbReference type="OrthoDB" id="3288815at2"/>
<evidence type="ECO:0000313" key="1">
    <source>
        <dbReference type="EMBL" id="BAO31338.1"/>
    </source>
</evidence>
<accession>W0SNF6</accession>
<dbReference type="KEGG" id="shd:SUTH_03568"/>
<dbReference type="HOGENOM" id="CLU_106724_0_0_4"/>
<dbReference type="Proteomes" id="UP000031637">
    <property type="component" value="Chromosome"/>
</dbReference>
<dbReference type="EMBL" id="AP012547">
    <property type="protein sequence ID" value="BAO31338.1"/>
    <property type="molecule type" value="Genomic_DNA"/>
</dbReference>
<organism evidence="1 2">
    <name type="scientific">Sulfuritalea hydrogenivorans sk43H</name>
    <dbReference type="NCBI Taxonomy" id="1223802"/>
    <lineage>
        <taxon>Bacteria</taxon>
        <taxon>Pseudomonadati</taxon>
        <taxon>Pseudomonadota</taxon>
        <taxon>Betaproteobacteria</taxon>
        <taxon>Nitrosomonadales</taxon>
        <taxon>Sterolibacteriaceae</taxon>
        <taxon>Sulfuritalea</taxon>
    </lineage>
</organism>
<sequence>MSQEIPRGTRAHTPDLDWSQVRETVLMLELAAGQVDAAMRDSNSSVDTLMDTFTSMASTLGMIDVALGTLPDTVGNGLVKSEIQEGARQISQKVHHAIIAFQFYDKLVQRLDHVCHSLSELSAVVSSTERIYNPQEWSALQERIRSKYTMAEERGMFDAVMAGATVHDALKNYMAERMQKVEESSGEIELF</sequence>